<dbReference type="EMBL" id="KE524925">
    <property type="protein sequence ID" value="KFB38293.1"/>
    <property type="molecule type" value="Genomic_DNA"/>
</dbReference>
<dbReference type="EnsemblMetazoa" id="ASIC005636-RA">
    <property type="protein sequence ID" value="ASIC005636-PA"/>
    <property type="gene ID" value="ASIC005636"/>
</dbReference>
<organism evidence="2">
    <name type="scientific">Anopheles sinensis</name>
    <name type="common">Mosquito</name>
    <dbReference type="NCBI Taxonomy" id="74873"/>
    <lineage>
        <taxon>Eukaryota</taxon>
        <taxon>Metazoa</taxon>
        <taxon>Ecdysozoa</taxon>
        <taxon>Arthropoda</taxon>
        <taxon>Hexapoda</taxon>
        <taxon>Insecta</taxon>
        <taxon>Pterygota</taxon>
        <taxon>Neoptera</taxon>
        <taxon>Endopterygota</taxon>
        <taxon>Diptera</taxon>
        <taxon>Nematocera</taxon>
        <taxon>Culicoidea</taxon>
        <taxon>Culicidae</taxon>
        <taxon>Anophelinae</taxon>
        <taxon>Anopheles</taxon>
    </lineage>
</organism>
<evidence type="ECO:0000313" key="2">
    <source>
        <dbReference type="EMBL" id="KFB38293.1"/>
    </source>
</evidence>
<protein>
    <submittedName>
        <fullName evidence="2 3">Solute carrier family 15 member 1</fullName>
    </submittedName>
</protein>
<reference evidence="3" key="2">
    <citation type="submission" date="2020-05" db="UniProtKB">
        <authorList>
            <consortium name="EnsemblMetazoa"/>
        </authorList>
    </citation>
    <scope>IDENTIFICATION</scope>
</reference>
<feature type="region of interest" description="Disordered" evidence="1">
    <location>
        <begin position="1"/>
        <end position="31"/>
    </location>
</feature>
<sequence length="162" mass="18632">MFGNNKNHLQKETIHPTNRQIEPPSAHSEKIKRKRIVERGGETNEIRFRCARPPERILPLSRGRKTEIPTAQQAAGRAEFEFECRVRDGKGEDQRHGVSGHGLTVVEKRSRTYRYRMGEFWGGIEGDRFLFSAKVKTRSELKQPSLNKEDTGNILCLFAERG</sequence>
<dbReference type="VEuPathDB" id="VectorBase:ASIC005636"/>
<dbReference type="AlphaFoldDB" id="A0A084VJZ9"/>
<dbReference type="Proteomes" id="UP000030765">
    <property type="component" value="Unassembled WGS sequence"/>
</dbReference>
<reference evidence="2 4" key="1">
    <citation type="journal article" date="2014" name="BMC Genomics">
        <title>Genome sequence of Anopheles sinensis provides insight into genetics basis of mosquito competence for malaria parasites.</title>
        <authorList>
            <person name="Zhou D."/>
            <person name="Zhang D."/>
            <person name="Ding G."/>
            <person name="Shi L."/>
            <person name="Hou Q."/>
            <person name="Ye Y."/>
            <person name="Xu Y."/>
            <person name="Zhou H."/>
            <person name="Xiong C."/>
            <person name="Li S."/>
            <person name="Yu J."/>
            <person name="Hong S."/>
            <person name="Yu X."/>
            <person name="Zou P."/>
            <person name="Chen C."/>
            <person name="Chang X."/>
            <person name="Wang W."/>
            <person name="Lv Y."/>
            <person name="Sun Y."/>
            <person name="Ma L."/>
            <person name="Shen B."/>
            <person name="Zhu C."/>
        </authorList>
    </citation>
    <scope>NUCLEOTIDE SEQUENCE [LARGE SCALE GENOMIC DNA]</scope>
</reference>
<evidence type="ECO:0000256" key="1">
    <source>
        <dbReference type="SAM" id="MobiDB-lite"/>
    </source>
</evidence>
<evidence type="ECO:0000313" key="3">
    <source>
        <dbReference type="EnsemblMetazoa" id="ASIC005636-PA"/>
    </source>
</evidence>
<keyword evidence="4" id="KW-1185">Reference proteome</keyword>
<evidence type="ECO:0000313" key="4">
    <source>
        <dbReference type="Proteomes" id="UP000030765"/>
    </source>
</evidence>
<name>A0A084VJZ9_ANOSI</name>
<accession>A0A084VJZ9</accession>
<proteinExistence type="predicted"/>
<dbReference type="EMBL" id="ATLV01013999">
    <property type="status" value="NOT_ANNOTATED_CDS"/>
    <property type="molecule type" value="Genomic_DNA"/>
</dbReference>
<gene>
    <name evidence="2" type="ORF">ZHAS_00005636</name>
</gene>